<dbReference type="eggNOG" id="ENOG502QTEW">
    <property type="taxonomic scope" value="Eukaryota"/>
</dbReference>
<keyword evidence="1" id="KW-1133">Transmembrane helix</keyword>
<dbReference type="HOGENOM" id="CLU_454307_0_0_1"/>
<dbReference type="GO" id="GO:0005262">
    <property type="term" value="F:calcium channel activity"/>
    <property type="evidence" value="ECO:0007669"/>
    <property type="project" value="InterPro"/>
</dbReference>
<dbReference type="Proteomes" id="UP000001072">
    <property type="component" value="Unassembled WGS sequence"/>
</dbReference>
<dbReference type="EMBL" id="GL883126">
    <property type="protein sequence ID" value="EGG03192.1"/>
    <property type="molecule type" value="Genomic_DNA"/>
</dbReference>
<dbReference type="InterPro" id="IPR024338">
    <property type="entry name" value="MID1/Yam8"/>
</dbReference>
<dbReference type="GeneID" id="18926006"/>
<dbReference type="VEuPathDB" id="FungiDB:MELLADRAFT_117395"/>
<reference evidence="3" key="1">
    <citation type="journal article" date="2011" name="Proc. Natl. Acad. Sci. U.S.A.">
        <title>Obligate biotrophy features unraveled by the genomic analysis of rust fungi.</title>
        <authorList>
            <person name="Duplessis S."/>
            <person name="Cuomo C.A."/>
            <person name="Lin Y.-C."/>
            <person name="Aerts A."/>
            <person name="Tisserant E."/>
            <person name="Veneault-Fourrey C."/>
            <person name="Joly D.L."/>
            <person name="Hacquard S."/>
            <person name="Amselem J."/>
            <person name="Cantarel B.L."/>
            <person name="Chiu R."/>
            <person name="Coutinho P.M."/>
            <person name="Feau N."/>
            <person name="Field M."/>
            <person name="Frey P."/>
            <person name="Gelhaye E."/>
            <person name="Goldberg J."/>
            <person name="Grabherr M.G."/>
            <person name="Kodira C.D."/>
            <person name="Kohler A."/>
            <person name="Kuees U."/>
            <person name="Lindquist E.A."/>
            <person name="Lucas S.M."/>
            <person name="Mago R."/>
            <person name="Mauceli E."/>
            <person name="Morin E."/>
            <person name="Murat C."/>
            <person name="Pangilinan J.L."/>
            <person name="Park R."/>
            <person name="Pearson M."/>
            <person name="Quesneville H."/>
            <person name="Rouhier N."/>
            <person name="Sakthikumar S."/>
            <person name="Salamov A.A."/>
            <person name="Schmutz J."/>
            <person name="Selles B."/>
            <person name="Shapiro H."/>
            <person name="Tanguay P."/>
            <person name="Tuskan G.A."/>
            <person name="Henrissat B."/>
            <person name="Van de Peer Y."/>
            <person name="Rouze P."/>
            <person name="Ellis J.G."/>
            <person name="Dodds P.N."/>
            <person name="Schein J.E."/>
            <person name="Zhong S."/>
            <person name="Hamelin R.C."/>
            <person name="Grigoriev I.V."/>
            <person name="Szabo L.J."/>
            <person name="Martin F."/>
        </authorList>
    </citation>
    <scope>NUCLEOTIDE SEQUENCE [LARGE SCALE GENOMIC DNA]</scope>
    <source>
        <strain evidence="3">98AG31 / pathotype 3-4-7</strain>
    </source>
</reference>
<keyword evidence="1" id="KW-0472">Membrane</keyword>
<keyword evidence="3" id="KW-1185">Reference proteome</keyword>
<feature type="transmembrane region" description="Helical" evidence="1">
    <location>
        <begin position="21"/>
        <end position="40"/>
    </location>
</feature>
<evidence type="ECO:0000313" key="3">
    <source>
        <dbReference type="Proteomes" id="UP000001072"/>
    </source>
</evidence>
<dbReference type="STRING" id="747676.F4RWP7"/>
<dbReference type="OrthoDB" id="5405745at2759"/>
<dbReference type="FunCoup" id="F4RWP7">
    <property type="interactions" value="76"/>
</dbReference>
<organism evidence="3">
    <name type="scientific">Melampsora larici-populina (strain 98AG31 / pathotype 3-4-7)</name>
    <name type="common">Poplar leaf rust fungus</name>
    <dbReference type="NCBI Taxonomy" id="747676"/>
    <lineage>
        <taxon>Eukaryota</taxon>
        <taxon>Fungi</taxon>
        <taxon>Dikarya</taxon>
        <taxon>Basidiomycota</taxon>
        <taxon>Pucciniomycotina</taxon>
        <taxon>Pucciniomycetes</taxon>
        <taxon>Pucciniales</taxon>
        <taxon>Melampsoraceae</taxon>
        <taxon>Melampsora</taxon>
    </lineage>
</organism>
<protein>
    <recommendedName>
        <fullName evidence="4">Stretch-activated cation channel Mid1</fullName>
    </recommendedName>
</protein>
<dbReference type="KEGG" id="mlr:MELLADRAFT_117395"/>
<dbReference type="AlphaFoldDB" id="F4RWP7"/>
<dbReference type="PANTHER" id="PTHR39142">
    <property type="entry name" value="MID1P"/>
    <property type="match status" value="1"/>
</dbReference>
<accession>F4RWP7</accession>
<dbReference type="GO" id="GO:0098703">
    <property type="term" value="P:calcium ion import across plasma membrane"/>
    <property type="evidence" value="ECO:0007669"/>
    <property type="project" value="InterPro"/>
</dbReference>
<evidence type="ECO:0000313" key="2">
    <source>
        <dbReference type="EMBL" id="EGG03192.1"/>
    </source>
</evidence>
<dbReference type="PANTHER" id="PTHR39142:SF1">
    <property type="entry name" value="AEL197CP"/>
    <property type="match status" value="1"/>
</dbReference>
<evidence type="ECO:0008006" key="4">
    <source>
        <dbReference type="Google" id="ProtNLM"/>
    </source>
</evidence>
<sequence>MLNKKNNQILKKKNILKNKNINLIRLLRFNIIFNLIHFSISQSTSTLIEINNLPFLNTTSISTSILYHLPPPRTTTTEKETSDLIYITLNLCSPPLSKLNQVQIEYDKILIISNSTVNQSPNPNHLPTHHKLGSTASSYLGFANLTIINSVGLWIYLRSPTPDDPQAWSIQLAIDHQPIHQVNSFPAFKVEDTDQTNALLTGSDSSLYQPITDTSPLQIKDFFPFIIKTPSSFPLGLSSSLCAIQLLNSSSTTELVKVNQIQTSLTNRNLGIDLPSSQNTGIKLDRDFRVSDLVVGQRTQYWLQGLSAATNYTAWLFQPGLVINNLQTGKLWPYVNFKTKIANNCRLLRDLSFCPELAYSVPSPPSISTPDLITFYQSQLIPHLQNFSTVLNTYPCNNDSSGRYSFITGCGDCLKAYTNWVCGMILPRCTDSPFLMNSSFQDLQDPWIPQLVLNRADLSKSRTPTLLNLTNSPSFSYGEIPPCIETCDYVAATCPPFFGWKCPSRQSISSAYGYTKYLNSIDLQGGDENGNRMGGFRSTDRFGNVFCNALGSDLNFDRMGSASDLRFQWLGLVGLIGFHVGVQVLLNLF</sequence>
<keyword evidence="1" id="KW-0812">Transmembrane</keyword>
<gene>
    <name evidence="2" type="ORF">MELLADRAFT_117395</name>
</gene>
<evidence type="ECO:0000256" key="1">
    <source>
        <dbReference type="SAM" id="Phobius"/>
    </source>
</evidence>
<name>F4RWP7_MELLP</name>
<proteinExistence type="predicted"/>
<dbReference type="RefSeq" id="XP_007413652.1">
    <property type="nucleotide sequence ID" value="XM_007413590.1"/>
</dbReference>
<dbReference type="InParanoid" id="F4RWP7"/>
<dbReference type="Pfam" id="PF12929">
    <property type="entry name" value="Mid1"/>
    <property type="match status" value="1"/>
</dbReference>